<evidence type="ECO:0000313" key="1">
    <source>
        <dbReference type="EMBL" id="KAK5905530.1"/>
    </source>
</evidence>
<comment type="caution">
    <text evidence="1">The sequence shown here is derived from an EMBL/GenBank/DDBJ whole genome shotgun (WGS) entry which is preliminary data.</text>
</comment>
<gene>
    <name evidence="1" type="ORF">CgunFtcFv8_001486</name>
</gene>
<proteinExistence type="predicted"/>
<evidence type="ECO:0000313" key="2">
    <source>
        <dbReference type="Proteomes" id="UP001331515"/>
    </source>
</evidence>
<dbReference type="AlphaFoldDB" id="A0AAN8CKL0"/>
<sequence>MCMFNINQNKCIHPSKNPTLHQLKTFDGSAINVNPAKNRRHWIPVSVILSYSSRKGGGSRCLLITLGLSQAIQISDGLPLR</sequence>
<dbReference type="Proteomes" id="UP001331515">
    <property type="component" value="Unassembled WGS sequence"/>
</dbReference>
<accession>A0AAN8CKL0</accession>
<organism evidence="1 2">
    <name type="scientific">Champsocephalus gunnari</name>
    <name type="common">Mackerel icefish</name>
    <dbReference type="NCBI Taxonomy" id="52237"/>
    <lineage>
        <taxon>Eukaryota</taxon>
        <taxon>Metazoa</taxon>
        <taxon>Chordata</taxon>
        <taxon>Craniata</taxon>
        <taxon>Vertebrata</taxon>
        <taxon>Euteleostomi</taxon>
        <taxon>Actinopterygii</taxon>
        <taxon>Neopterygii</taxon>
        <taxon>Teleostei</taxon>
        <taxon>Neoteleostei</taxon>
        <taxon>Acanthomorphata</taxon>
        <taxon>Eupercaria</taxon>
        <taxon>Perciformes</taxon>
        <taxon>Notothenioidei</taxon>
        <taxon>Channichthyidae</taxon>
        <taxon>Champsocephalus</taxon>
    </lineage>
</organism>
<keyword evidence="2" id="KW-1185">Reference proteome</keyword>
<protein>
    <submittedName>
        <fullName evidence="1">Uncharacterized protein</fullName>
    </submittedName>
</protein>
<name>A0AAN8CKL0_CHAGU</name>
<dbReference type="EMBL" id="JAURVH010001530">
    <property type="protein sequence ID" value="KAK5905530.1"/>
    <property type="molecule type" value="Genomic_DNA"/>
</dbReference>
<reference evidence="1 2" key="1">
    <citation type="journal article" date="2023" name="Mol. Biol. Evol.">
        <title>Genomics of Secondarily Temperate Adaptation in the Only Non-Antarctic Icefish.</title>
        <authorList>
            <person name="Rivera-Colon A.G."/>
            <person name="Rayamajhi N."/>
            <person name="Minhas B.F."/>
            <person name="Madrigal G."/>
            <person name="Bilyk K.T."/>
            <person name="Yoon V."/>
            <person name="Hune M."/>
            <person name="Gregory S."/>
            <person name="Cheng C.H.C."/>
            <person name="Catchen J.M."/>
        </authorList>
    </citation>
    <scope>NUCLEOTIDE SEQUENCE [LARGE SCALE GENOMIC DNA]</scope>
    <source>
        <tissue evidence="1">White muscle</tissue>
    </source>
</reference>